<dbReference type="InterPro" id="IPR011990">
    <property type="entry name" value="TPR-like_helical_dom_sf"/>
</dbReference>
<dbReference type="PANTHER" id="PTHR47939">
    <property type="entry name" value="MEMBRANE-ASSOCIATED SALT-INDUCIBLE PROTEIN-LIKE"/>
    <property type="match status" value="1"/>
</dbReference>
<gene>
    <name evidence="1" type="ORF">TVY486_0807750</name>
</gene>
<evidence type="ECO:0008006" key="2">
    <source>
        <dbReference type="Google" id="ProtNLM"/>
    </source>
</evidence>
<proteinExistence type="predicted"/>
<name>G0TZY8_TRYVY</name>
<dbReference type="PANTHER" id="PTHR47939:SF1">
    <property type="entry name" value="OS04G0684500 PROTEIN"/>
    <property type="match status" value="1"/>
</dbReference>
<organism evidence="1">
    <name type="scientific">Trypanosoma vivax (strain Y486)</name>
    <dbReference type="NCBI Taxonomy" id="1055687"/>
    <lineage>
        <taxon>Eukaryota</taxon>
        <taxon>Discoba</taxon>
        <taxon>Euglenozoa</taxon>
        <taxon>Kinetoplastea</taxon>
        <taxon>Metakinetoplastina</taxon>
        <taxon>Trypanosomatida</taxon>
        <taxon>Trypanosomatidae</taxon>
        <taxon>Trypanosoma</taxon>
        <taxon>Duttonella</taxon>
    </lineage>
</organism>
<accession>G0TZY8</accession>
<protein>
    <recommendedName>
        <fullName evidence="2">Kinetoplast ribosomal PPR-repeat containing protein 3</fullName>
    </recommendedName>
</protein>
<sequence length="515" mass="58206">MLLRRLHVLSILSPLADSPDLQKASAVVSFRTNCSNSLVDDAARFRQCDAARHRRQRMGGAVYTSEDTYRSSTDSVLQVEQSSTKRLPSKFRRCRVVQRNRVCGRHAGQEKEGSEERIDRDATTAHDPATVVTLDSREQQLHLNFIQHELVWSARSREYQQLLVRVVTCLESHLAPIEKCHTLLVLHEEVVQKRIRLRSDTYEDIFHTFHAVAMLGSAVPAIEAEEVNGRGAFGITSTSFLPPEFIGANVAAASLVSAPALQNLWTIYRYMIDSGTNPTARITQYVMAILERYPRKDPIVEARAHSLMMDIDRFRLTPTEYTVNSYIGVCDRNGVMHLAVARVTDYRTRHGRQPSAGMYARLLFGLVHNQQHKEALTCLATMSSVPITQHLLNATLLVARHSRDPLSAFSVYKSVMSRQSRTPGSFHMVPGAHTFSILLEAMWEAQCFGELDFLLREMQRYSVKGSQRTLNKLLRTLLELGRREEATTLCAAMGKKGMTVFDELKRECSKRDSSV</sequence>
<dbReference type="InterPro" id="IPR050667">
    <property type="entry name" value="PPR-containing_protein"/>
</dbReference>
<evidence type="ECO:0000313" key="1">
    <source>
        <dbReference type="EMBL" id="CCC50168.1"/>
    </source>
</evidence>
<reference evidence="1" key="1">
    <citation type="journal article" date="2012" name="Proc. Natl. Acad. Sci. U.S.A.">
        <title>Antigenic diversity is generated by distinct evolutionary mechanisms in African trypanosome species.</title>
        <authorList>
            <person name="Jackson A.P."/>
            <person name="Berry A."/>
            <person name="Aslett M."/>
            <person name="Allison H.C."/>
            <person name="Burton P."/>
            <person name="Vavrova-Anderson J."/>
            <person name="Brown R."/>
            <person name="Browne H."/>
            <person name="Corton N."/>
            <person name="Hauser H."/>
            <person name="Gamble J."/>
            <person name="Gilderthorp R."/>
            <person name="Marcello L."/>
            <person name="McQuillan J."/>
            <person name="Otto T.D."/>
            <person name="Quail M.A."/>
            <person name="Sanders M.J."/>
            <person name="van Tonder A."/>
            <person name="Ginger M.L."/>
            <person name="Field M.C."/>
            <person name="Barry J.D."/>
            <person name="Hertz-Fowler C."/>
            <person name="Berriman M."/>
        </authorList>
    </citation>
    <scope>NUCLEOTIDE SEQUENCE</scope>
    <source>
        <strain evidence="1">Y486</strain>
    </source>
</reference>
<dbReference type="EMBL" id="HE573024">
    <property type="protein sequence ID" value="CCC50168.1"/>
    <property type="molecule type" value="Genomic_DNA"/>
</dbReference>
<dbReference type="AlphaFoldDB" id="G0TZY8"/>
<dbReference type="VEuPathDB" id="TriTrypDB:TvY486_0807750"/>
<dbReference type="Gene3D" id="1.25.40.10">
    <property type="entry name" value="Tetratricopeptide repeat domain"/>
    <property type="match status" value="1"/>
</dbReference>